<evidence type="ECO:0000256" key="2">
    <source>
        <dbReference type="ARBA" id="ARBA00004123"/>
    </source>
</evidence>
<keyword evidence="13" id="KW-0234">DNA repair</keyword>
<dbReference type="Gene3D" id="1.10.150.20">
    <property type="entry name" value="5' to 3' exonuclease, C-terminal subdomain"/>
    <property type="match status" value="1"/>
</dbReference>
<evidence type="ECO:0000256" key="11">
    <source>
        <dbReference type="ARBA" id="ARBA00022842"/>
    </source>
</evidence>
<dbReference type="FunFam" id="3.40.50.1010:FF:000022">
    <property type="entry name" value="DNA repair protein complementing XP-G cells homolog"/>
    <property type="match status" value="1"/>
</dbReference>
<keyword evidence="9" id="KW-0227">DNA damage</keyword>
<evidence type="ECO:0000256" key="3">
    <source>
        <dbReference type="ARBA" id="ARBA00004286"/>
    </source>
</evidence>
<feature type="region of interest" description="Disordered" evidence="15">
    <location>
        <begin position="363"/>
        <end position="392"/>
    </location>
</feature>
<dbReference type="Proteomes" id="UP000770717">
    <property type="component" value="Unassembled WGS sequence"/>
</dbReference>
<dbReference type="InterPro" id="IPR019974">
    <property type="entry name" value="XPG_CS"/>
</dbReference>
<evidence type="ECO:0000256" key="6">
    <source>
        <dbReference type="ARBA" id="ARBA00022722"/>
    </source>
</evidence>
<evidence type="ECO:0008006" key="20">
    <source>
        <dbReference type="Google" id="ProtNLM"/>
    </source>
</evidence>
<keyword evidence="7" id="KW-0479">Metal-binding</keyword>
<dbReference type="InterPro" id="IPR006086">
    <property type="entry name" value="XPG-I_dom"/>
</dbReference>
<evidence type="ECO:0000256" key="4">
    <source>
        <dbReference type="ARBA" id="ARBA00005283"/>
    </source>
</evidence>
<dbReference type="SUPFAM" id="SSF47807">
    <property type="entry name" value="5' to 3' exonuclease, C-terminal subdomain"/>
    <property type="match status" value="1"/>
</dbReference>
<evidence type="ECO:0000256" key="1">
    <source>
        <dbReference type="ARBA" id="ARBA00001946"/>
    </source>
</evidence>
<dbReference type="GO" id="GO:0016788">
    <property type="term" value="F:hydrolase activity, acting on ester bonds"/>
    <property type="evidence" value="ECO:0007669"/>
    <property type="project" value="InterPro"/>
</dbReference>
<dbReference type="PANTHER" id="PTHR16171">
    <property type="entry name" value="DNA REPAIR PROTEIN COMPLEMENTING XP-G CELLS-RELATED"/>
    <property type="match status" value="1"/>
</dbReference>
<dbReference type="CDD" id="cd09868">
    <property type="entry name" value="PIN_XPG_RAD2"/>
    <property type="match status" value="2"/>
</dbReference>
<keyword evidence="6" id="KW-0540">Nuclease</keyword>
<dbReference type="OrthoDB" id="31113at2759"/>
<keyword evidence="11" id="KW-0460">Magnesium</keyword>
<dbReference type="GO" id="GO:0005694">
    <property type="term" value="C:chromosome"/>
    <property type="evidence" value="ECO:0007669"/>
    <property type="project" value="UniProtKB-SubCell"/>
</dbReference>
<dbReference type="PROSITE" id="PS00841">
    <property type="entry name" value="XPG_1"/>
    <property type="match status" value="1"/>
</dbReference>
<evidence type="ECO:0000256" key="12">
    <source>
        <dbReference type="ARBA" id="ARBA00023125"/>
    </source>
</evidence>
<dbReference type="SMART" id="SM00279">
    <property type="entry name" value="HhH2"/>
    <property type="match status" value="1"/>
</dbReference>
<dbReference type="GO" id="GO:0003697">
    <property type="term" value="F:single-stranded DNA binding"/>
    <property type="evidence" value="ECO:0007669"/>
    <property type="project" value="InterPro"/>
</dbReference>
<evidence type="ECO:0000256" key="7">
    <source>
        <dbReference type="ARBA" id="ARBA00022723"/>
    </source>
</evidence>
<feature type="domain" description="XPG N-terminal" evidence="17">
    <location>
        <begin position="1"/>
        <end position="98"/>
    </location>
</feature>
<evidence type="ECO:0000313" key="19">
    <source>
        <dbReference type="Proteomes" id="UP000770717"/>
    </source>
</evidence>
<gene>
    <name evidence="18" type="ORF">GDO78_000628</name>
</gene>
<keyword evidence="14" id="KW-0539">Nucleus</keyword>
<sequence>MGVQGLWKLLECSGKPINPETLEGKILAVDISIWLNQAIKGARDRHGNAMQNAHLLTLFHRLCKLLFFRIRPIFVFDGEAPLLKKQTLAKRRQKKDTAAGEAKKTNEKLLKTFLKRQAIKAALSGDKQSNEEFPSISQVRKKEEEDIYVLPTLEETERNSSEEEEEREWEERMTQKRLLQDEILANPNSVDIDSEDFSSLPPEVKHEILTDMKEFAKRRRTLYDAMPEDSNDFSQYQLKGLLKKNNLNRCLNNVRKEMNQQYTGEVRAQFETEGGFMKEVETRRLVSEDTSHYILIKGIQSKAEDKKADIPEQAIPSNSSDMPKTYLDMKLASAHKPKKAKDSLPEEAPPSPRTLFAIQEAMVESSSDEEPHNSSVTQSHKIVSESSGAIDRSVSPRTLQAIQEVLREDEIGLSRKRPVDGNDLKVEQPKAKVLIISSSDEDDEAVVIDSEENRSIIFQTRNEVVSSTRAHTSDNDTSVIHSLVPSTNQGEPPHELDISKVDKKNLLVQEVKGPLFHSQDTPIEMSLKTISSNINIPTSINPSLESSNQDPPSNIVTSVSSELKFSKKTDAELTPSKMETAFDSSPSEASHSSSLFKGNSPVVAVPEVEGLALVLPPQQKATEEDTPGSPEQSPSNVQDVRYIPLTPESIPIIDDESDRHKEMDSDSDGSFIEVESDAEDSNSKLVQTAESSKETMKIQANDLPEAACTSTTQLENTSKNDAPIDVPTAALHQKEESQDGEAKSNEWQDISMEELATLEHNLLVQQTSLQAQRQQQERVAASVTGQMYLESQELLRLFGIPYIVAPMEAEAQCAILDLTDQTSGTITDDSDIWLFGARHVYKNFFSQNKYVEYYQFSDLQNQLGLDRSKLINLAYLMGSDYTDGVPSVGYVSAMEILNEFSGHGLEPLMRFKEWWTEAQKNKKIRANPHDTKVKKKLRNLELHPAFPNPAVADAYLKPVVDDSEGAFAWGRPDLDEIREFCESRFGWYRSKTDDILLPVLKQLNTQRTQLRIDSFFRMEKHEAHGVKSQRVRRAVTCMKRKEKESDALEIEESTVLMEKECALGEKKNTKPRRKGKKKNETNVDSPLSKNVEGGFLGSESKPLSPRNDRSFGDDLDREAQKLNSCTSTYEGTKPGKSSSSVGSDVKTATIETSSSSDDEDKVVLVAAKPVFQSNKRKPRTLRGKRNK</sequence>
<evidence type="ECO:0000256" key="13">
    <source>
        <dbReference type="ARBA" id="ARBA00023204"/>
    </source>
</evidence>
<comment type="caution">
    <text evidence="18">The sequence shown here is derived from an EMBL/GenBank/DDBJ whole genome shotgun (WGS) entry which is preliminary data.</text>
</comment>
<comment type="cofactor">
    <cofactor evidence="1">
        <name>Mg(2+)</name>
        <dbReference type="ChEBI" id="CHEBI:18420"/>
    </cofactor>
</comment>
<keyword evidence="10" id="KW-0378">Hydrolase</keyword>
<dbReference type="PANTHER" id="PTHR16171:SF11">
    <property type="entry name" value="DNA EXCISION REPAIR PROTEIN ERCC-5"/>
    <property type="match status" value="1"/>
</dbReference>
<evidence type="ECO:0000256" key="14">
    <source>
        <dbReference type="ARBA" id="ARBA00023242"/>
    </source>
</evidence>
<dbReference type="Pfam" id="PF00867">
    <property type="entry name" value="XPG_I"/>
    <property type="match status" value="1"/>
</dbReference>
<evidence type="ECO:0000259" key="16">
    <source>
        <dbReference type="SMART" id="SM00484"/>
    </source>
</evidence>
<comment type="similarity">
    <text evidence="4">Belongs to the XPG/RAD2 endonuclease family. XPG subfamily.</text>
</comment>
<feature type="compositionally biased region" description="Basic and acidic residues" evidence="15">
    <location>
        <begin position="1106"/>
        <end position="1120"/>
    </location>
</feature>
<feature type="compositionally biased region" description="Polar residues" evidence="15">
    <location>
        <begin position="373"/>
        <end position="387"/>
    </location>
</feature>
<keyword evidence="19" id="KW-1185">Reference proteome</keyword>
<feature type="domain" description="XPG-I" evidence="16">
    <location>
        <begin position="796"/>
        <end position="865"/>
    </location>
</feature>
<accession>A0A8J6KHX9</accession>
<dbReference type="PROSITE" id="PS00842">
    <property type="entry name" value="XPG_2"/>
    <property type="match status" value="1"/>
</dbReference>
<dbReference type="InterPro" id="IPR008918">
    <property type="entry name" value="HhH2"/>
</dbReference>
<dbReference type="InterPro" id="IPR006084">
    <property type="entry name" value="XPG/Rad2"/>
</dbReference>
<dbReference type="InterPro" id="IPR036279">
    <property type="entry name" value="5-3_exonuclease_C_sf"/>
</dbReference>
<dbReference type="GO" id="GO:0005634">
    <property type="term" value="C:nucleus"/>
    <property type="evidence" value="ECO:0007669"/>
    <property type="project" value="UniProtKB-SubCell"/>
</dbReference>
<feature type="compositionally biased region" description="Low complexity" evidence="15">
    <location>
        <begin position="1135"/>
        <end position="1146"/>
    </location>
</feature>
<reference evidence="18" key="1">
    <citation type="thesis" date="2020" institute="ProQuest LLC" country="789 East Eisenhower Parkway, Ann Arbor, MI, USA">
        <title>Comparative Genomics and Chromosome Evolution.</title>
        <authorList>
            <person name="Mudd A.B."/>
        </authorList>
    </citation>
    <scope>NUCLEOTIDE SEQUENCE</scope>
    <source>
        <strain evidence="18">HN-11 Male</strain>
        <tissue evidence="18">Kidney and liver</tissue>
    </source>
</reference>
<evidence type="ECO:0000256" key="10">
    <source>
        <dbReference type="ARBA" id="ARBA00022801"/>
    </source>
</evidence>
<feature type="compositionally biased region" description="Polar residues" evidence="15">
    <location>
        <begin position="1121"/>
        <end position="1130"/>
    </location>
</feature>
<dbReference type="CDD" id="cd09904">
    <property type="entry name" value="H3TH_XPG"/>
    <property type="match status" value="1"/>
</dbReference>
<dbReference type="GO" id="GO:0046872">
    <property type="term" value="F:metal ion binding"/>
    <property type="evidence" value="ECO:0007669"/>
    <property type="project" value="UniProtKB-KW"/>
</dbReference>
<dbReference type="AlphaFoldDB" id="A0A8J6KHX9"/>
<evidence type="ECO:0000313" key="18">
    <source>
        <dbReference type="EMBL" id="KAG9492215.1"/>
    </source>
</evidence>
<name>A0A8J6KHX9_ELECQ</name>
<feature type="region of interest" description="Disordered" evidence="15">
    <location>
        <begin position="305"/>
        <end position="324"/>
    </location>
</feature>
<evidence type="ECO:0000256" key="8">
    <source>
        <dbReference type="ARBA" id="ARBA00022759"/>
    </source>
</evidence>
<dbReference type="GO" id="GO:0009411">
    <property type="term" value="P:response to UV"/>
    <property type="evidence" value="ECO:0007669"/>
    <property type="project" value="UniProtKB-ARBA"/>
</dbReference>
<keyword evidence="12" id="KW-0238">DNA-binding</keyword>
<dbReference type="GO" id="GO:0006289">
    <property type="term" value="P:nucleotide-excision repair"/>
    <property type="evidence" value="ECO:0007669"/>
    <property type="project" value="InterPro"/>
</dbReference>
<dbReference type="PRINTS" id="PR00066">
    <property type="entry name" value="XRODRMPGMNTG"/>
</dbReference>
<evidence type="ECO:0000256" key="9">
    <source>
        <dbReference type="ARBA" id="ARBA00022763"/>
    </source>
</evidence>
<dbReference type="FunFam" id="3.40.50.1010:FF:000023">
    <property type="entry name" value="DNA repair protein complementing XP-G cells"/>
    <property type="match status" value="1"/>
</dbReference>
<dbReference type="SUPFAM" id="SSF88723">
    <property type="entry name" value="PIN domain-like"/>
    <property type="match status" value="1"/>
</dbReference>
<dbReference type="GO" id="GO:0004520">
    <property type="term" value="F:DNA endonuclease activity"/>
    <property type="evidence" value="ECO:0007669"/>
    <property type="project" value="TreeGrafter"/>
</dbReference>
<feature type="region of interest" description="Disordered" evidence="15">
    <location>
        <begin position="570"/>
        <end position="596"/>
    </location>
</feature>
<dbReference type="InterPro" id="IPR029060">
    <property type="entry name" value="PIN-like_dom_sf"/>
</dbReference>
<organism evidence="18 19">
    <name type="scientific">Eleutherodactylus coqui</name>
    <name type="common">Puerto Rican coqui</name>
    <dbReference type="NCBI Taxonomy" id="57060"/>
    <lineage>
        <taxon>Eukaryota</taxon>
        <taxon>Metazoa</taxon>
        <taxon>Chordata</taxon>
        <taxon>Craniata</taxon>
        <taxon>Vertebrata</taxon>
        <taxon>Euteleostomi</taxon>
        <taxon>Amphibia</taxon>
        <taxon>Batrachia</taxon>
        <taxon>Anura</taxon>
        <taxon>Neobatrachia</taxon>
        <taxon>Hyloidea</taxon>
        <taxon>Eleutherodactylidae</taxon>
        <taxon>Eleutherodactylinae</taxon>
        <taxon>Eleutherodactylus</taxon>
        <taxon>Eleutherodactylus</taxon>
    </lineage>
</organism>
<proteinExistence type="inferred from homology"/>
<dbReference type="NCBIfam" id="TIGR00600">
    <property type="entry name" value="rad2"/>
    <property type="match status" value="1"/>
</dbReference>
<keyword evidence="8" id="KW-0255">Endonuclease</keyword>
<dbReference type="Pfam" id="PF00752">
    <property type="entry name" value="XPG_N"/>
    <property type="match status" value="1"/>
</dbReference>
<dbReference type="SMART" id="SM00484">
    <property type="entry name" value="XPGI"/>
    <property type="match status" value="1"/>
</dbReference>
<dbReference type="InterPro" id="IPR006085">
    <property type="entry name" value="XPG_DNA_repair_N"/>
</dbReference>
<evidence type="ECO:0000259" key="17">
    <source>
        <dbReference type="SMART" id="SM00485"/>
    </source>
</evidence>
<keyword evidence="5" id="KW-0158">Chromosome</keyword>
<feature type="compositionally biased region" description="Polar residues" evidence="15">
    <location>
        <begin position="629"/>
        <end position="638"/>
    </location>
</feature>
<evidence type="ECO:0000256" key="5">
    <source>
        <dbReference type="ARBA" id="ARBA00022454"/>
    </source>
</evidence>
<protein>
    <recommendedName>
        <fullName evidence="20">DNA repair protein complementing XP-G cells</fullName>
    </recommendedName>
</protein>
<feature type="region of interest" description="Disordered" evidence="15">
    <location>
        <begin position="654"/>
        <end position="691"/>
    </location>
</feature>
<comment type="subcellular location">
    <subcellularLocation>
        <location evidence="3">Chromosome</location>
    </subcellularLocation>
    <subcellularLocation>
        <location evidence="2">Nucleus</location>
    </subcellularLocation>
</comment>
<dbReference type="Gene3D" id="3.40.50.1010">
    <property type="entry name" value="5'-nuclease"/>
    <property type="match status" value="2"/>
</dbReference>
<feature type="region of interest" description="Disordered" evidence="15">
    <location>
        <begin position="618"/>
        <end position="640"/>
    </location>
</feature>
<dbReference type="EMBL" id="WNTK01000001">
    <property type="protein sequence ID" value="KAG9492215.1"/>
    <property type="molecule type" value="Genomic_DNA"/>
</dbReference>
<dbReference type="FunFam" id="1.10.150.20:FF:000037">
    <property type="entry name" value="DNA repair protein complementing XP-G cells homolog"/>
    <property type="match status" value="1"/>
</dbReference>
<dbReference type="InterPro" id="IPR001044">
    <property type="entry name" value="XPG/Rad2_eukaryotes"/>
</dbReference>
<feature type="compositionally biased region" description="Low complexity" evidence="15">
    <location>
        <begin position="584"/>
        <end position="594"/>
    </location>
</feature>
<feature type="region of interest" description="Disordered" evidence="15">
    <location>
        <begin position="153"/>
        <end position="172"/>
    </location>
</feature>
<evidence type="ECO:0000256" key="15">
    <source>
        <dbReference type="SAM" id="MobiDB-lite"/>
    </source>
</evidence>
<dbReference type="SMART" id="SM00485">
    <property type="entry name" value="XPGN"/>
    <property type="match status" value="1"/>
</dbReference>
<feature type="region of interest" description="Disordered" evidence="15">
    <location>
        <begin position="1062"/>
        <end position="1161"/>
    </location>
</feature>
<dbReference type="PRINTS" id="PR00853">
    <property type="entry name" value="XPGRADSUPER"/>
</dbReference>